<dbReference type="Gene3D" id="3.40.50.150">
    <property type="entry name" value="Vaccinia Virus protein VP39"/>
    <property type="match status" value="1"/>
</dbReference>
<dbReference type="EMBL" id="VIWU01000001">
    <property type="protein sequence ID" value="TWF80997.1"/>
    <property type="molecule type" value="Genomic_DNA"/>
</dbReference>
<dbReference type="NCBIfam" id="NF037959">
    <property type="entry name" value="MFS_SpdSyn"/>
    <property type="match status" value="1"/>
</dbReference>
<sequence>MDNRETGAGARLGLSGVCASTGGAAAAPTGQDRGVERRELRVARAVVTAEVDHGMAELVGDPDRPQGWTLLLDGTAQSHVDLDDPTHLEFEYVRRLAHVADLVAPPTAPLRTLHLGGGAWTLARYIAATRPGSPQRVVELDAGLVDLVSSRLPSDGTGIEVTVGDARAALATVAAGSVDLLVLDVFAGARTPAHLTSVEFVRAASAVLTAGGVYAANVADGGSLAFARTQVAAAEAVFPEVAVLAVPQLLHGRRFGNLVLVASAAPLPVDELTRRAAGDAFPARVLAGSDLRQFARDATVPVDGSTTPSPLPPPGFFGRPE</sequence>
<dbReference type="SUPFAM" id="SSF53335">
    <property type="entry name" value="S-adenosyl-L-methionine-dependent methyltransferases"/>
    <property type="match status" value="1"/>
</dbReference>
<dbReference type="InterPro" id="IPR029063">
    <property type="entry name" value="SAM-dependent_MTases_sf"/>
</dbReference>
<accession>A0A561T1L6</accession>
<gene>
    <name evidence="3" type="ORF">FHX44_116940</name>
</gene>
<evidence type="ECO:0000256" key="1">
    <source>
        <dbReference type="ARBA" id="ARBA00023115"/>
    </source>
</evidence>
<keyword evidence="1" id="KW-0620">Polyamine biosynthesis</keyword>
<proteinExistence type="predicted"/>
<name>A0A561T1L6_9PSEU</name>
<dbReference type="AlphaFoldDB" id="A0A561T1L6"/>
<organism evidence="3 4">
    <name type="scientific">Pseudonocardia hierapolitana</name>
    <dbReference type="NCBI Taxonomy" id="1128676"/>
    <lineage>
        <taxon>Bacteria</taxon>
        <taxon>Bacillati</taxon>
        <taxon>Actinomycetota</taxon>
        <taxon>Actinomycetes</taxon>
        <taxon>Pseudonocardiales</taxon>
        <taxon>Pseudonocardiaceae</taxon>
        <taxon>Pseudonocardia</taxon>
    </lineage>
</organism>
<keyword evidence="4" id="KW-1185">Reference proteome</keyword>
<feature type="region of interest" description="Disordered" evidence="2">
    <location>
        <begin position="298"/>
        <end position="321"/>
    </location>
</feature>
<comment type="caution">
    <text evidence="3">The sequence shown here is derived from an EMBL/GenBank/DDBJ whole genome shotgun (WGS) entry which is preliminary data.</text>
</comment>
<protein>
    <submittedName>
        <fullName evidence="3">Spermidine synthase</fullName>
    </submittedName>
</protein>
<dbReference type="PANTHER" id="PTHR43317">
    <property type="entry name" value="THERMOSPERMINE SYNTHASE ACAULIS5"/>
    <property type="match status" value="1"/>
</dbReference>
<evidence type="ECO:0000313" key="4">
    <source>
        <dbReference type="Proteomes" id="UP000321261"/>
    </source>
</evidence>
<evidence type="ECO:0000313" key="3">
    <source>
        <dbReference type="EMBL" id="TWF80997.1"/>
    </source>
</evidence>
<evidence type="ECO:0000256" key="2">
    <source>
        <dbReference type="SAM" id="MobiDB-lite"/>
    </source>
</evidence>
<dbReference type="PANTHER" id="PTHR43317:SF1">
    <property type="entry name" value="THERMOSPERMINE SYNTHASE ACAULIS5"/>
    <property type="match status" value="1"/>
</dbReference>
<reference evidence="3 4" key="1">
    <citation type="submission" date="2019-06" db="EMBL/GenBank/DDBJ databases">
        <title>Sequencing the genomes of 1000 actinobacteria strains.</title>
        <authorList>
            <person name="Klenk H.-P."/>
        </authorList>
    </citation>
    <scope>NUCLEOTIDE SEQUENCE [LARGE SCALE GENOMIC DNA]</scope>
    <source>
        <strain evidence="3 4">DSM 45671</strain>
    </source>
</reference>
<dbReference type="GO" id="GO:0006596">
    <property type="term" value="P:polyamine biosynthetic process"/>
    <property type="evidence" value="ECO:0007669"/>
    <property type="project" value="UniProtKB-KW"/>
</dbReference>
<dbReference type="Proteomes" id="UP000321261">
    <property type="component" value="Unassembled WGS sequence"/>
</dbReference>